<evidence type="ECO:0000313" key="2">
    <source>
        <dbReference type="Proteomes" id="UP001553843"/>
    </source>
</evidence>
<dbReference type="Proteomes" id="UP001553843">
    <property type="component" value="Unassembled WGS sequence"/>
</dbReference>
<proteinExistence type="predicted"/>
<protein>
    <submittedName>
        <fullName evidence="1">Uncharacterized protein</fullName>
    </submittedName>
</protein>
<organism evidence="1 2">
    <name type="scientific">Streptomyces huasconensis</name>
    <dbReference type="NCBI Taxonomy" id="1854574"/>
    <lineage>
        <taxon>Bacteria</taxon>
        <taxon>Bacillati</taxon>
        <taxon>Actinomycetota</taxon>
        <taxon>Actinomycetes</taxon>
        <taxon>Kitasatosporales</taxon>
        <taxon>Streptomycetaceae</taxon>
        <taxon>Streptomyces</taxon>
    </lineage>
</organism>
<sequence length="102" mass="11170">MAEAKRTIIEQEVTETKRIPAVSLTLTVEEAETLMAIGCRIAGDRYKSPRRHYESVVRALAKAGVRDFTAAGDHPYKHLTGSGLSFTVAPLKQAGGDWHVSF</sequence>
<name>A0ABV3M722_9ACTN</name>
<dbReference type="EMBL" id="JBEYRS010000026">
    <property type="protein sequence ID" value="MEW2367499.1"/>
    <property type="molecule type" value="Genomic_DNA"/>
</dbReference>
<reference evidence="1 2" key="1">
    <citation type="submission" date="2024-06" db="EMBL/GenBank/DDBJ databases">
        <title>The Natural Products Discovery Center: Release of the First 8490 Sequenced Strains for Exploring Actinobacteria Biosynthetic Diversity.</title>
        <authorList>
            <person name="Kalkreuter E."/>
            <person name="Kautsar S.A."/>
            <person name="Yang D."/>
            <person name="Bader C.D."/>
            <person name="Teijaro C.N."/>
            <person name="Fluegel L."/>
            <person name="Davis C.M."/>
            <person name="Simpson J.R."/>
            <person name="Lauterbach L."/>
            <person name="Steele A.D."/>
            <person name="Gui C."/>
            <person name="Meng S."/>
            <person name="Li G."/>
            <person name="Viehrig K."/>
            <person name="Ye F."/>
            <person name="Su P."/>
            <person name="Kiefer A.F."/>
            <person name="Nichols A."/>
            <person name="Cepeda A.J."/>
            <person name="Yan W."/>
            <person name="Fan B."/>
            <person name="Jiang Y."/>
            <person name="Adhikari A."/>
            <person name="Zheng C.-J."/>
            <person name="Schuster L."/>
            <person name="Cowan T.M."/>
            <person name="Smanski M.J."/>
            <person name="Chevrette M.G."/>
            <person name="De Carvalho L.P.S."/>
            <person name="Shen B."/>
        </authorList>
    </citation>
    <scope>NUCLEOTIDE SEQUENCE [LARGE SCALE GENOMIC DNA]</scope>
    <source>
        <strain evidence="1 2">NPDC047833</strain>
    </source>
</reference>
<dbReference type="RefSeq" id="WP_359774952.1">
    <property type="nucleotide sequence ID" value="NZ_JBEYRR010000002.1"/>
</dbReference>
<keyword evidence="2" id="KW-1185">Reference proteome</keyword>
<accession>A0ABV3M722</accession>
<evidence type="ECO:0000313" key="1">
    <source>
        <dbReference type="EMBL" id="MEW2367499.1"/>
    </source>
</evidence>
<comment type="caution">
    <text evidence="1">The sequence shown here is derived from an EMBL/GenBank/DDBJ whole genome shotgun (WGS) entry which is preliminary data.</text>
</comment>
<gene>
    <name evidence="1" type="ORF">AB0887_36870</name>
</gene>